<protein>
    <submittedName>
        <fullName evidence="2">DUF881 domain-containing protein</fullName>
    </submittedName>
</protein>
<dbReference type="Proteomes" id="UP000602087">
    <property type="component" value="Unassembled WGS sequence"/>
</dbReference>
<dbReference type="PANTHER" id="PTHR37313">
    <property type="entry name" value="UPF0749 PROTEIN RV1825"/>
    <property type="match status" value="1"/>
</dbReference>
<sequence>MARQSHGGKAPVRAALSIALVMFLAGVLFTANARLAQGEEDRHPGDFDELVAQESARGDDLLADVQEMRSTVEELGEAAGAGGRQLDAGTAQRAGVLTGTTPVVGDGVRVTLQDAPRDRIQPEWAQPDDLVVHQQDLDAVINALWSGGAEAMTLQGQRVTMLSAFRCVGNVLLLHGRVYSPPYTVEAVGSTDQLAQSLYTSEGIGNYLDAVEVLGLGWQVDEFEDVTMPAYTGSQNLEFARVPEGTDIYQ</sequence>
<reference evidence="2" key="1">
    <citation type="submission" date="2020-12" db="EMBL/GenBank/DDBJ databases">
        <title>Sanguibacter suaedae sp. nov., isolated from Suaeda aralocaspica.</title>
        <authorList>
            <person name="Ma Q."/>
        </authorList>
    </citation>
    <scope>NUCLEOTIDE SEQUENCE</scope>
    <source>
        <strain evidence="2">YZGR15</strain>
    </source>
</reference>
<gene>
    <name evidence="2" type="ORF">JAV76_02310</name>
</gene>
<dbReference type="EMBL" id="JAEINH010000001">
    <property type="protein sequence ID" value="MBI9113846.1"/>
    <property type="molecule type" value="Genomic_DNA"/>
</dbReference>
<dbReference type="AlphaFoldDB" id="A0A934MA42"/>
<dbReference type="Pfam" id="PF05949">
    <property type="entry name" value="DUF881"/>
    <property type="match status" value="1"/>
</dbReference>
<comment type="caution">
    <text evidence="2">The sequence shown here is derived from an EMBL/GenBank/DDBJ whole genome shotgun (WGS) entry which is preliminary data.</text>
</comment>
<evidence type="ECO:0000256" key="1">
    <source>
        <dbReference type="ARBA" id="ARBA00009108"/>
    </source>
</evidence>
<evidence type="ECO:0000313" key="2">
    <source>
        <dbReference type="EMBL" id="MBI9113846.1"/>
    </source>
</evidence>
<comment type="similarity">
    <text evidence="1">Belongs to the UPF0749 family.</text>
</comment>
<dbReference type="GO" id="GO:0005886">
    <property type="term" value="C:plasma membrane"/>
    <property type="evidence" value="ECO:0007669"/>
    <property type="project" value="TreeGrafter"/>
</dbReference>
<dbReference type="Gene3D" id="3.30.70.1880">
    <property type="entry name" value="Protein of unknown function DUF881"/>
    <property type="match status" value="1"/>
</dbReference>
<keyword evidence="3" id="KW-1185">Reference proteome</keyword>
<organism evidence="2 3">
    <name type="scientific">Sanguibacter suaedae</name>
    <dbReference type="NCBI Taxonomy" id="2795737"/>
    <lineage>
        <taxon>Bacteria</taxon>
        <taxon>Bacillati</taxon>
        <taxon>Actinomycetota</taxon>
        <taxon>Actinomycetes</taxon>
        <taxon>Micrococcales</taxon>
        <taxon>Sanguibacteraceae</taxon>
        <taxon>Sanguibacter</taxon>
    </lineage>
</organism>
<dbReference type="RefSeq" id="WP_198732388.1">
    <property type="nucleotide sequence ID" value="NZ_JAEINH010000001.1"/>
</dbReference>
<proteinExistence type="inferred from homology"/>
<evidence type="ECO:0000313" key="3">
    <source>
        <dbReference type="Proteomes" id="UP000602087"/>
    </source>
</evidence>
<accession>A0A934MA42</accession>
<dbReference type="InterPro" id="IPR010273">
    <property type="entry name" value="DUF881"/>
</dbReference>
<name>A0A934MA42_9MICO</name>
<dbReference type="PANTHER" id="PTHR37313:SF4">
    <property type="entry name" value="CONSERVED MEMBRANE PROTEIN-RELATED"/>
    <property type="match status" value="1"/>
</dbReference>